<organism evidence="1 2">
    <name type="scientific">Lysinibacillus sphaericus</name>
    <name type="common">Bacillus sphaericus</name>
    <dbReference type="NCBI Taxonomy" id="1421"/>
    <lineage>
        <taxon>Bacteria</taxon>
        <taxon>Bacillati</taxon>
        <taxon>Bacillota</taxon>
        <taxon>Bacilli</taxon>
        <taxon>Bacillales</taxon>
        <taxon>Bacillaceae</taxon>
        <taxon>Lysinibacillus</taxon>
    </lineage>
</organism>
<accession>A0A2S5CZN7</accession>
<dbReference type="AlphaFoldDB" id="A0A2S5CZN7"/>
<name>A0A2S5CZN7_LYSSH</name>
<evidence type="ECO:0000313" key="1">
    <source>
        <dbReference type="EMBL" id="POZ56274.1"/>
    </source>
</evidence>
<dbReference type="Proteomes" id="UP000237319">
    <property type="component" value="Unassembled WGS sequence"/>
</dbReference>
<evidence type="ECO:0000313" key="2">
    <source>
        <dbReference type="Proteomes" id="UP000237319"/>
    </source>
</evidence>
<comment type="caution">
    <text evidence="1">The sequence shown here is derived from an EMBL/GenBank/DDBJ whole genome shotgun (WGS) entry which is preliminary data.</text>
</comment>
<dbReference type="EMBL" id="PGLV01000001">
    <property type="protein sequence ID" value="POZ56274.1"/>
    <property type="molecule type" value="Genomic_DNA"/>
</dbReference>
<keyword evidence="2" id="KW-1185">Reference proteome</keyword>
<gene>
    <name evidence="1" type="ORF">LYSIN_01057</name>
</gene>
<protein>
    <submittedName>
        <fullName evidence="1">Uncharacterized protein</fullName>
    </submittedName>
</protein>
<reference evidence="1 2" key="1">
    <citation type="submission" date="2017-11" db="EMBL/GenBank/DDBJ databases">
        <title>Genome sequence of Lysinibacillus sphaericus, a lignin-degrading bacteria isolated from municipal solid waste soil.</title>
        <authorList>
            <person name="Persinoti G.F."/>
            <person name="Paixao D.A."/>
            <person name="Bugg T.D."/>
            <person name="Squina F.M."/>
        </authorList>
    </citation>
    <scope>NUCLEOTIDE SEQUENCE [LARGE SCALE GENOMIC DNA]</scope>
    <source>
        <strain evidence="1 2">A1</strain>
    </source>
</reference>
<sequence length="145" mass="17161">MSLNNSNTKEKELEKNILTLLEAEIRDNISKIMSQSITTGNIKFNFKDVLNSIDECEFRNFKLDNDGNYLLFYSLSTSQYDKFEHQLIKLNTTSAKTTIELYMQFKQWNKYKDNMFHMRVDEYGKFREVLLQKLNTCTVITKGIL</sequence>
<proteinExistence type="predicted"/>